<dbReference type="RefSeq" id="WP_106462442.1">
    <property type="nucleotide sequence ID" value="NZ_PXOQ01000007.1"/>
</dbReference>
<reference evidence="1 2" key="1">
    <citation type="submission" date="2018-03" db="EMBL/GenBank/DDBJ databases">
        <title>Mesoflavibacter sp. HG37 and Mesoflavibacter sp. HG96 sp.nov., two marine bacteria isolated from seawater of Western Pacific Ocean.</title>
        <authorList>
            <person name="Cheng H."/>
            <person name="Wu Y.-H."/>
            <person name="Guo L.-L."/>
            <person name="Xu X.-W."/>
        </authorList>
    </citation>
    <scope>NUCLEOTIDE SEQUENCE [LARGE SCALE GENOMIC DNA]</scope>
    <source>
        <strain evidence="1 2">KCTC 32269</strain>
    </source>
</reference>
<gene>
    <name evidence="1" type="ORF">C7H52_03200</name>
</gene>
<evidence type="ECO:0000313" key="1">
    <source>
        <dbReference type="EMBL" id="PSG90302.1"/>
    </source>
</evidence>
<accession>A0A2T1NCY3</accession>
<organism evidence="1 2">
    <name type="scientific">Aurantibacter aestuarii</name>
    <dbReference type="NCBI Taxonomy" id="1266046"/>
    <lineage>
        <taxon>Bacteria</taxon>
        <taxon>Pseudomonadati</taxon>
        <taxon>Bacteroidota</taxon>
        <taxon>Flavobacteriia</taxon>
        <taxon>Flavobacteriales</taxon>
        <taxon>Flavobacteriaceae</taxon>
        <taxon>Aurantibacter</taxon>
    </lineage>
</organism>
<dbReference type="EMBL" id="PXOQ01000007">
    <property type="protein sequence ID" value="PSG90302.1"/>
    <property type="molecule type" value="Genomic_DNA"/>
</dbReference>
<evidence type="ECO:0000313" key="2">
    <source>
        <dbReference type="Proteomes" id="UP000238426"/>
    </source>
</evidence>
<keyword evidence="2" id="KW-1185">Reference proteome</keyword>
<protein>
    <submittedName>
        <fullName evidence="1">Uncharacterized protein</fullName>
    </submittedName>
</protein>
<sequence length="200" mass="21847">MKPRIFILLFFFVLSTYAQKVGINTTQPQAKLDINNQENGLPSLYLMPQTSPIGSSDGEFAVIGDRLYLYSASKGKWLSAETSLYSYAEDGIAATRLEYTGDVELTGPKIPINGTIVEINIRAEVASPLKRIQLVINGIPVPNNDTNPNIDGTLALDANGEFFTNTYNLDINSGDILTVTQGGTGTLVNVFVDIVIKWRQ</sequence>
<name>A0A2T1NCY3_9FLAO</name>
<dbReference type="AlphaFoldDB" id="A0A2T1NCY3"/>
<dbReference type="Proteomes" id="UP000238426">
    <property type="component" value="Unassembled WGS sequence"/>
</dbReference>
<dbReference type="OrthoDB" id="1488700at2"/>
<proteinExistence type="predicted"/>
<comment type="caution">
    <text evidence="1">The sequence shown here is derived from an EMBL/GenBank/DDBJ whole genome shotgun (WGS) entry which is preliminary data.</text>
</comment>